<feature type="compositionally biased region" description="Basic and acidic residues" evidence="1">
    <location>
        <begin position="67"/>
        <end position="81"/>
    </location>
</feature>
<dbReference type="Proteomes" id="UP001280121">
    <property type="component" value="Unassembled WGS sequence"/>
</dbReference>
<sequence length="182" mass="20806">MSIWFCHGLTFYKDKKNFRSESEEDEVDGSESLSVSEQDDDDVDDGDCGRRAYNEVVEPRGIDWLESESEKKKRKLSERAAEAVAGDPSEDADEDRAEENELEMDELRPAWAEELLTLIRGLTAEVKRLREEFLGESSSGTPRYYGRGREPGQTIQPRPPQTLHLGTQLRIEQRRTSRDPLG</sequence>
<feature type="compositionally biased region" description="Acidic residues" evidence="1">
    <location>
        <begin position="88"/>
        <end position="104"/>
    </location>
</feature>
<dbReference type="EMBL" id="JANJYI010000009">
    <property type="protein sequence ID" value="KAK2636940.1"/>
    <property type="molecule type" value="Genomic_DNA"/>
</dbReference>
<feature type="region of interest" description="Disordered" evidence="1">
    <location>
        <begin position="67"/>
        <end position="105"/>
    </location>
</feature>
<evidence type="ECO:0000313" key="3">
    <source>
        <dbReference type="Proteomes" id="UP001280121"/>
    </source>
</evidence>
<reference evidence="2" key="1">
    <citation type="journal article" date="2023" name="Plant J.">
        <title>Genome sequences and population genomics provide insights into the demographic history, inbreeding, and mutation load of two 'living fossil' tree species of Dipteronia.</title>
        <authorList>
            <person name="Feng Y."/>
            <person name="Comes H.P."/>
            <person name="Chen J."/>
            <person name="Zhu S."/>
            <person name="Lu R."/>
            <person name="Zhang X."/>
            <person name="Li P."/>
            <person name="Qiu J."/>
            <person name="Olsen K.M."/>
            <person name="Qiu Y."/>
        </authorList>
    </citation>
    <scope>NUCLEOTIDE SEQUENCE</scope>
    <source>
        <strain evidence="2">KIB01</strain>
    </source>
</reference>
<accession>A0AAD9TK34</accession>
<comment type="caution">
    <text evidence="2">The sequence shown here is derived from an EMBL/GenBank/DDBJ whole genome shotgun (WGS) entry which is preliminary data.</text>
</comment>
<feature type="region of interest" description="Disordered" evidence="1">
    <location>
        <begin position="17"/>
        <end position="54"/>
    </location>
</feature>
<protein>
    <submittedName>
        <fullName evidence="2">Uncharacterized protein</fullName>
    </submittedName>
</protein>
<dbReference type="AlphaFoldDB" id="A0AAD9TK34"/>
<feature type="region of interest" description="Disordered" evidence="1">
    <location>
        <begin position="132"/>
        <end position="182"/>
    </location>
</feature>
<feature type="compositionally biased region" description="Basic and acidic residues" evidence="1">
    <location>
        <begin position="171"/>
        <end position="182"/>
    </location>
</feature>
<proteinExistence type="predicted"/>
<keyword evidence="3" id="KW-1185">Reference proteome</keyword>
<gene>
    <name evidence="2" type="ORF">Ddye_031732</name>
</gene>
<name>A0AAD9TK34_9ROSI</name>
<evidence type="ECO:0000313" key="2">
    <source>
        <dbReference type="EMBL" id="KAK2636940.1"/>
    </source>
</evidence>
<organism evidence="2 3">
    <name type="scientific">Dipteronia dyeriana</name>
    <dbReference type="NCBI Taxonomy" id="168575"/>
    <lineage>
        <taxon>Eukaryota</taxon>
        <taxon>Viridiplantae</taxon>
        <taxon>Streptophyta</taxon>
        <taxon>Embryophyta</taxon>
        <taxon>Tracheophyta</taxon>
        <taxon>Spermatophyta</taxon>
        <taxon>Magnoliopsida</taxon>
        <taxon>eudicotyledons</taxon>
        <taxon>Gunneridae</taxon>
        <taxon>Pentapetalae</taxon>
        <taxon>rosids</taxon>
        <taxon>malvids</taxon>
        <taxon>Sapindales</taxon>
        <taxon>Sapindaceae</taxon>
        <taxon>Hippocastanoideae</taxon>
        <taxon>Acereae</taxon>
        <taxon>Dipteronia</taxon>
    </lineage>
</organism>
<evidence type="ECO:0000256" key="1">
    <source>
        <dbReference type="SAM" id="MobiDB-lite"/>
    </source>
</evidence>
<feature type="compositionally biased region" description="Acidic residues" evidence="1">
    <location>
        <begin position="37"/>
        <end position="46"/>
    </location>
</feature>